<dbReference type="AlphaFoldDB" id="A0A6C0ASX0"/>
<dbReference type="GO" id="GO:0008408">
    <property type="term" value="F:3'-5' exonuclease activity"/>
    <property type="evidence" value="ECO:0007669"/>
    <property type="project" value="TreeGrafter"/>
</dbReference>
<accession>A0A6C0ASX0</accession>
<dbReference type="Gene3D" id="3.30.420.10">
    <property type="entry name" value="Ribonuclease H-like superfamily/Ribonuclease H"/>
    <property type="match status" value="1"/>
</dbReference>
<reference evidence="5" key="1">
    <citation type="journal article" date="2020" name="Nature">
        <title>Giant virus diversity and host interactions through global metagenomics.</title>
        <authorList>
            <person name="Schulz F."/>
            <person name="Roux S."/>
            <person name="Paez-Espino D."/>
            <person name="Jungbluth S."/>
            <person name="Walsh D.A."/>
            <person name="Denef V.J."/>
            <person name="McMahon K.D."/>
            <person name="Konstantinidis K.T."/>
            <person name="Eloe-Fadrosh E.A."/>
            <person name="Kyrpides N.C."/>
            <person name="Woyke T."/>
        </authorList>
    </citation>
    <scope>NUCLEOTIDE SEQUENCE</scope>
    <source>
        <strain evidence="5">GVMAG-S-1101171-111</strain>
    </source>
</reference>
<dbReference type="CDD" id="cd06127">
    <property type="entry name" value="DEDDh"/>
    <property type="match status" value="1"/>
</dbReference>
<dbReference type="GO" id="GO:0003676">
    <property type="term" value="F:nucleic acid binding"/>
    <property type="evidence" value="ECO:0007669"/>
    <property type="project" value="InterPro"/>
</dbReference>
<dbReference type="SMART" id="SM00479">
    <property type="entry name" value="EXOIII"/>
    <property type="match status" value="1"/>
</dbReference>
<dbReference type="InterPro" id="IPR036397">
    <property type="entry name" value="RNaseH_sf"/>
</dbReference>
<keyword evidence="3" id="KW-0269">Exonuclease</keyword>
<proteinExistence type="predicted"/>
<dbReference type="InterPro" id="IPR013520">
    <property type="entry name" value="Ribonucl_H"/>
</dbReference>
<dbReference type="Pfam" id="PF00929">
    <property type="entry name" value="RNase_T"/>
    <property type="match status" value="1"/>
</dbReference>
<keyword evidence="1" id="KW-0540">Nuclease</keyword>
<evidence type="ECO:0000256" key="1">
    <source>
        <dbReference type="ARBA" id="ARBA00022722"/>
    </source>
</evidence>
<dbReference type="PANTHER" id="PTHR30231">
    <property type="entry name" value="DNA POLYMERASE III SUBUNIT EPSILON"/>
    <property type="match status" value="1"/>
</dbReference>
<evidence type="ECO:0000313" key="5">
    <source>
        <dbReference type="EMBL" id="QHS82666.1"/>
    </source>
</evidence>
<evidence type="ECO:0000256" key="3">
    <source>
        <dbReference type="ARBA" id="ARBA00022839"/>
    </source>
</evidence>
<protein>
    <recommendedName>
        <fullName evidence="4">Exonuclease domain-containing protein</fullName>
    </recommendedName>
</protein>
<feature type="domain" description="Exonuclease" evidence="4">
    <location>
        <begin position="13"/>
        <end position="230"/>
    </location>
</feature>
<keyword evidence="2" id="KW-0378">Hydrolase</keyword>
<sequence length="231" mass="26667">MNTIITAPLRRRYYLVFDVETTGLLPKRVPDKQGGGPSIDQYPHILQLSFAIYDMETRTIKQKYDSYVNVPDTVVINDFVSQLTGITKQICSERGQSICTVLYDFYKAYKTCEGLVAHNLEFDTKMILVELERNQSAIIQQNMADCLMLFNPIHEKVNHIDRYCTMRKGTNLCNITVPDSKNQLRRKFPKLSELHHKLFGGEMPANLHNSMVDVEVCLQCYLKMRHNIDSP</sequence>
<dbReference type="EMBL" id="MN740804">
    <property type="protein sequence ID" value="QHS82666.1"/>
    <property type="molecule type" value="Genomic_DNA"/>
</dbReference>
<dbReference type="PANTHER" id="PTHR30231:SF4">
    <property type="entry name" value="PROTEIN NEN2"/>
    <property type="match status" value="1"/>
</dbReference>
<name>A0A6C0ASX0_9ZZZZ</name>
<dbReference type="SUPFAM" id="SSF53098">
    <property type="entry name" value="Ribonuclease H-like"/>
    <property type="match status" value="1"/>
</dbReference>
<dbReference type="InterPro" id="IPR012337">
    <property type="entry name" value="RNaseH-like_sf"/>
</dbReference>
<evidence type="ECO:0000259" key="4">
    <source>
        <dbReference type="SMART" id="SM00479"/>
    </source>
</evidence>
<organism evidence="5">
    <name type="scientific">viral metagenome</name>
    <dbReference type="NCBI Taxonomy" id="1070528"/>
    <lineage>
        <taxon>unclassified sequences</taxon>
        <taxon>metagenomes</taxon>
        <taxon>organismal metagenomes</taxon>
    </lineage>
</organism>
<evidence type="ECO:0000256" key="2">
    <source>
        <dbReference type="ARBA" id="ARBA00022801"/>
    </source>
</evidence>